<proteinExistence type="predicted"/>
<dbReference type="Gene3D" id="3.60.15.10">
    <property type="entry name" value="Ribonuclease Z/Hydroxyacylglutathione hydrolase-like"/>
    <property type="match status" value="1"/>
</dbReference>
<dbReference type="Proteomes" id="UP001143545">
    <property type="component" value="Unassembled WGS sequence"/>
</dbReference>
<evidence type="ECO:0000313" key="2">
    <source>
        <dbReference type="Proteomes" id="UP001143545"/>
    </source>
</evidence>
<organism evidence="1 2">
    <name type="scientific">Neptunitalea chrysea</name>
    <dbReference type="NCBI Taxonomy" id="1647581"/>
    <lineage>
        <taxon>Bacteria</taxon>
        <taxon>Pseudomonadati</taxon>
        <taxon>Bacteroidota</taxon>
        <taxon>Flavobacteriia</taxon>
        <taxon>Flavobacteriales</taxon>
        <taxon>Flavobacteriaceae</taxon>
        <taxon>Neptunitalea</taxon>
    </lineage>
</organism>
<keyword evidence="2" id="KW-1185">Reference proteome</keyword>
<sequence>MLLNGQTTSLDNNGLRITQLTPNTYVHTCKGNNGLIYIYNYEAVVVSTPESEEQTQCLIDWIKNEKKTTIVA</sequence>
<protein>
    <submittedName>
        <fullName evidence="1">Uncharacterized protein</fullName>
    </submittedName>
</protein>
<name>A0A9W6B870_9FLAO</name>
<dbReference type="InterPro" id="IPR036866">
    <property type="entry name" value="RibonucZ/Hydroxyglut_hydro"/>
</dbReference>
<reference evidence="1" key="1">
    <citation type="submission" date="2022-07" db="EMBL/GenBank/DDBJ databases">
        <title>Taxonomy of Novel Oxalotrophic and Methylotrophic Bacteria.</title>
        <authorList>
            <person name="Sahin N."/>
            <person name="Tani A."/>
        </authorList>
    </citation>
    <scope>NUCLEOTIDE SEQUENCE</scope>
    <source>
        <strain evidence="1">AM327</strain>
    </source>
</reference>
<evidence type="ECO:0000313" key="1">
    <source>
        <dbReference type="EMBL" id="GLB52603.1"/>
    </source>
</evidence>
<comment type="caution">
    <text evidence="1">The sequence shown here is derived from an EMBL/GenBank/DDBJ whole genome shotgun (WGS) entry which is preliminary data.</text>
</comment>
<dbReference type="EMBL" id="BRVP01000009">
    <property type="protein sequence ID" value="GLB52603.1"/>
    <property type="molecule type" value="Genomic_DNA"/>
</dbReference>
<accession>A0A9W6B870</accession>
<dbReference type="AlphaFoldDB" id="A0A9W6B870"/>
<gene>
    <name evidence="1" type="ORF">NBRC110019_16430</name>
</gene>